<feature type="domain" description="Carbohydrate kinase PfkB" evidence="4">
    <location>
        <begin position="17"/>
        <end position="286"/>
    </location>
</feature>
<dbReference type="InterPro" id="IPR029056">
    <property type="entry name" value="Ribokinase-like"/>
</dbReference>
<dbReference type="PROSITE" id="PS00583">
    <property type="entry name" value="PFKB_KINASES_1"/>
    <property type="match status" value="1"/>
</dbReference>
<dbReference type="PANTHER" id="PTHR10584">
    <property type="entry name" value="SUGAR KINASE"/>
    <property type="match status" value="1"/>
</dbReference>
<organism evidence="5 6">
    <name type="scientific">Ancrocorticia populi</name>
    <dbReference type="NCBI Taxonomy" id="2175228"/>
    <lineage>
        <taxon>Bacteria</taxon>
        <taxon>Bacillati</taxon>
        <taxon>Actinomycetota</taxon>
        <taxon>Actinomycetes</taxon>
        <taxon>Actinomycetales</taxon>
        <taxon>Actinomycetaceae</taxon>
        <taxon>Ancrocorticia</taxon>
    </lineage>
</organism>
<accession>A0A2V1KFX8</accession>
<protein>
    <submittedName>
        <fullName evidence="5">Carbohydrate kinase family protein</fullName>
    </submittedName>
</protein>
<keyword evidence="2" id="KW-0808">Transferase</keyword>
<dbReference type="GO" id="GO:0006796">
    <property type="term" value="P:phosphate-containing compound metabolic process"/>
    <property type="evidence" value="ECO:0007669"/>
    <property type="project" value="UniProtKB-ARBA"/>
</dbReference>
<dbReference type="SUPFAM" id="SSF53613">
    <property type="entry name" value="Ribokinase-like"/>
    <property type="match status" value="1"/>
</dbReference>
<dbReference type="InterPro" id="IPR002139">
    <property type="entry name" value="Ribo/fructo_kinase"/>
</dbReference>
<keyword evidence="3 5" id="KW-0418">Kinase</keyword>
<gene>
    <name evidence="5" type="ORF">DD236_04630</name>
</gene>
<dbReference type="EMBL" id="QETB01000001">
    <property type="protein sequence ID" value="PWF27664.1"/>
    <property type="molecule type" value="Genomic_DNA"/>
</dbReference>
<dbReference type="GO" id="GO:0016301">
    <property type="term" value="F:kinase activity"/>
    <property type="evidence" value="ECO:0007669"/>
    <property type="project" value="UniProtKB-KW"/>
</dbReference>
<dbReference type="Pfam" id="PF00294">
    <property type="entry name" value="PfkB"/>
    <property type="match status" value="1"/>
</dbReference>
<name>A0A2V1KFX8_9ACTO</name>
<sequence>MVRSIVTPEGDPMRAVVIGPLFLDVIFTGLERLPHAGEELWSDTCEITAGGAANQARALARLGVHTSLCSYVGQDSPGRLVRSILADDDVSHSLLAPIPRQAVTAAMSLAGDRAMVSNGSNEAPPLSGPAPDLLMGDLRALAANSEVVARWRAAGTLVIADVGWDESGVWSLTDLEPLALADVFVPNEDEARAYTRTESAEAAAAALVQRVPHVVVTRGADGCVGADSHAVTSIPAFPAKAIDATGAGDVFSAALGWALLDGADLREAMRAASVAGGLATEAPGGTGAPTVEELRAAGL</sequence>
<dbReference type="Proteomes" id="UP000245283">
    <property type="component" value="Unassembled WGS sequence"/>
</dbReference>
<dbReference type="PRINTS" id="PR00990">
    <property type="entry name" value="RIBOKINASE"/>
</dbReference>
<evidence type="ECO:0000256" key="1">
    <source>
        <dbReference type="ARBA" id="ARBA00010688"/>
    </source>
</evidence>
<evidence type="ECO:0000313" key="6">
    <source>
        <dbReference type="Proteomes" id="UP000245283"/>
    </source>
</evidence>
<proteinExistence type="inferred from homology"/>
<dbReference type="InterPro" id="IPR011611">
    <property type="entry name" value="PfkB_dom"/>
</dbReference>
<comment type="caution">
    <text evidence="5">The sequence shown here is derived from an EMBL/GenBank/DDBJ whole genome shotgun (WGS) entry which is preliminary data.</text>
</comment>
<evidence type="ECO:0000313" key="5">
    <source>
        <dbReference type="EMBL" id="PWF27664.1"/>
    </source>
</evidence>
<dbReference type="InterPro" id="IPR002173">
    <property type="entry name" value="Carboh/pur_kinase_PfkB_CS"/>
</dbReference>
<reference evidence="6" key="1">
    <citation type="submission" date="2018-05" db="EMBL/GenBank/DDBJ databases">
        <authorList>
            <person name="Li Y."/>
        </authorList>
    </citation>
    <scope>NUCLEOTIDE SEQUENCE [LARGE SCALE GENOMIC DNA]</scope>
    <source>
        <strain evidence="6">sk1b4</strain>
    </source>
</reference>
<dbReference type="PANTHER" id="PTHR10584:SF166">
    <property type="entry name" value="RIBOKINASE"/>
    <property type="match status" value="1"/>
</dbReference>
<evidence type="ECO:0000259" key="4">
    <source>
        <dbReference type="Pfam" id="PF00294"/>
    </source>
</evidence>
<dbReference type="AlphaFoldDB" id="A0A2V1KFX8"/>
<dbReference type="Gene3D" id="3.40.1190.20">
    <property type="match status" value="1"/>
</dbReference>
<evidence type="ECO:0000256" key="3">
    <source>
        <dbReference type="ARBA" id="ARBA00022777"/>
    </source>
</evidence>
<keyword evidence="6" id="KW-1185">Reference proteome</keyword>
<comment type="similarity">
    <text evidence="1">Belongs to the carbohydrate kinase PfkB family.</text>
</comment>
<evidence type="ECO:0000256" key="2">
    <source>
        <dbReference type="ARBA" id="ARBA00022679"/>
    </source>
</evidence>